<name>A0A381QMW8_9ZZZZ</name>
<accession>A0A381QMW8</accession>
<keyword evidence="3" id="KW-0547">Nucleotide-binding</keyword>
<dbReference type="PANTHER" id="PTHR10196:SF69">
    <property type="entry name" value="GLYCEROL KINASE"/>
    <property type="match status" value="1"/>
</dbReference>
<dbReference type="InterPro" id="IPR043129">
    <property type="entry name" value="ATPase_NBD"/>
</dbReference>
<dbReference type="GO" id="GO:0006071">
    <property type="term" value="P:glycerol metabolic process"/>
    <property type="evidence" value="ECO:0007669"/>
    <property type="project" value="TreeGrafter"/>
</dbReference>
<dbReference type="PANTHER" id="PTHR10196">
    <property type="entry name" value="SUGAR KINASE"/>
    <property type="match status" value="1"/>
</dbReference>
<dbReference type="GO" id="GO:0004370">
    <property type="term" value="F:glycerol kinase activity"/>
    <property type="evidence" value="ECO:0007669"/>
    <property type="project" value="TreeGrafter"/>
</dbReference>
<comment type="similarity">
    <text evidence="1">Belongs to the FGGY kinase family.</text>
</comment>
<feature type="domain" description="Carbohydrate kinase FGGY C-terminal" evidence="7">
    <location>
        <begin position="252"/>
        <end position="428"/>
    </location>
</feature>
<dbReference type="SUPFAM" id="SSF53067">
    <property type="entry name" value="Actin-like ATPase domain"/>
    <property type="match status" value="2"/>
</dbReference>
<dbReference type="InterPro" id="IPR000577">
    <property type="entry name" value="Carb_kinase_FGGY"/>
</dbReference>
<dbReference type="Pfam" id="PF02782">
    <property type="entry name" value="FGGY_C"/>
    <property type="match status" value="1"/>
</dbReference>
<evidence type="ECO:0000256" key="2">
    <source>
        <dbReference type="ARBA" id="ARBA00022679"/>
    </source>
</evidence>
<keyword evidence="4" id="KW-0418">Kinase</keyword>
<dbReference type="GO" id="GO:0005524">
    <property type="term" value="F:ATP binding"/>
    <property type="evidence" value="ECO:0007669"/>
    <property type="project" value="UniProtKB-KW"/>
</dbReference>
<dbReference type="GO" id="GO:0005829">
    <property type="term" value="C:cytosol"/>
    <property type="evidence" value="ECO:0007669"/>
    <property type="project" value="TreeGrafter"/>
</dbReference>
<evidence type="ECO:0000256" key="1">
    <source>
        <dbReference type="ARBA" id="ARBA00009156"/>
    </source>
</evidence>
<reference evidence="8" key="1">
    <citation type="submission" date="2018-05" db="EMBL/GenBank/DDBJ databases">
        <authorList>
            <person name="Lanie J.A."/>
            <person name="Ng W.-L."/>
            <person name="Kazmierczak K.M."/>
            <person name="Andrzejewski T.M."/>
            <person name="Davidsen T.M."/>
            <person name="Wayne K.J."/>
            <person name="Tettelin H."/>
            <person name="Glass J.I."/>
            <person name="Rusch D."/>
            <person name="Podicherti R."/>
            <person name="Tsui H.-C.T."/>
            <person name="Winkler M.E."/>
        </authorList>
    </citation>
    <scope>NUCLEOTIDE SEQUENCE</scope>
</reference>
<evidence type="ECO:0000256" key="4">
    <source>
        <dbReference type="ARBA" id="ARBA00022777"/>
    </source>
</evidence>
<sequence>MSASSNYIVIDQGTSSTKAFLFDSQGRVIHTSKIKHSLSKPEPFHVECDSQTILNACIKLFHDMITAADGQLIAGAGMAVQRSTFLFWDKKTLEPLTPALSWQDSRAHGIVDEFSQHQEWIWDITGTPLSGHFGGPKFLYMIRNNKHLAKKIKSNEVIFGPLSAYLTHALTGNAAIDESIAGRSQFFNLKTRSWSPDCLDLFGVPLSALPRLVTTGYNFGSMLNTKIPLRCVMGDQQAALIGQAGLKPGSMASNFGTSASIQYNTGAEPNIVPGLISSVLFSDDRQRLNMVEGTINSGNSIFYHLEKVLDIEHHNMHWDQRCSDHSTSGIFVPGFSGLAAPYWSGGFDDIYWELDKRDHNAVIRAAMESIGFLVYDIIRSLEPIIKSRPAKLTASGGGARDSLLQFIADLVRVPVEHSAMRDRTAYGVYRLLNPDQDYSAFESDKIFYPSKNNVDKKIKQWHAAIASIL</sequence>
<evidence type="ECO:0000259" key="7">
    <source>
        <dbReference type="Pfam" id="PF02782"/>
    </source>
</evidence>
<dbReference type="Gene3D" id="3.30.420.40">
    <property type="match status" value="2"/>
</dbReference>
<evidence type="ECO:0000259" key="6">
    <source>
        <dbReference type="Pfam" id="PF00370"/>
    </source>
</evidence>
<evidence type="ECO:0000313" key="8">
    <source>
        <dbReference type="EMBL" id="SUZ79819.1"/>
    </source>
</evidence>
<dbReference type="InterPro" id="IPR018485">
    <property type="entry name" value="FGGY_C"/>
</dbReference>
<dbReference type="EMBL" id="UINC01001402">
    <property type="protein sequence ID" value="SUZ79819.1"/>
    <property type="molecule type" value="Genomic_DNA"/>
</dbReference>
<organism evidence="8">
    <name type="scientific">marine metagenome</name>
    <dbReference type="NCBI Taxonomy" id="408172"/>
    <lineage>
        <taxon>unclassified sequences</taxon>
        <taxon>metagenomes</taxon>
        <taxon>ecological metagenomes</taxon>
    </lineage>
</organism>
<dbReference type="PIRSF" id="PIRSF000538">
    <property type="entry name" value="GlpK"/>
    <property type="match status" value="1"/>
</dbReference>
<dbReference type="InterPro" id="IPR018484">
    <property type="entry name" value="FGGY_N"/>
</dbReference>
<keyword evidence="5" id="KW-0067">ATP-binding</keyword>
<dbReference type="Pfam" id="PF00370">
    <property type="entry name" value="FGGY_N"/>
    <property type="match status" value="1"/>
</dbReference>
<keyword evidence="2" id="KW-0808">Transferase</keyword>
<protein>
    <recommendedName>
        <fullName evidence="9">Carbohydrate kinase FGGY N-terminal domain-containing protein</fullName>
    </recommendedName>
</protein>
<feature type="domain" description="Carbohydrate kinase FGGY N-terminal" evidence="6">
    <location>
        <begin position="7"/>
        <end position="242"/>
    </location>
</feature>
<evidence type="ECO:0000256" key="3">
    <source>
        <dbReference type="ARBA" id="ARBA00022741"/>
    </source>
</evidence>
<proteinExistence type="inferred from homology"/>
<gene>
    <name evidence="8" type="ORF">METZ01_LOCUS32673</name>
</gene>
<dbReference type="AlphaFoldDB" id="A0A381QMW8"/>
<evidence type="ECO:0000256" key="5">
    <source>
        <dbReference type="ARBA" id="ARBA00022840"/>
    </source>
</evidence>
<evidence type="ECO:0008006" key="9">
    <source>
        <dbReference type="Google" id="ProtNLM"/>
    </source>
</evidence>